<protein>
    <submittedName>
        <fullName evidence="3">MarR family transcriptional regulator</fullName>
    </submittedName>
</protein>
<dbReference type="SMART" id="SM00347">
    <property type="entry name" value="HTH_MARR"/>
    <property type="match status" value="1"/>
</dbReference>
<dbReference type="Proteomes" id="UP000252023">
    <property type="component" value="Chromosome"/>
</dbReference>
<dbReference type="InterPro" id="IPR036388">
    <property type="entry name" value="WH-like_DNA-bd_sf"/>
</dbReference>
<dbReference type="PANTHER" id="PTHR33164:SF43">
    <property type="entry name" value="HTH-TYPE TRANSCRIPTIONAL REPRESSOR YETL"/>
    <property type="match status" value="1"/>
</dbReference>
<accession>A0A344PNJ1</accession>
<dbReference type="PRINTS" id="PR00598">
    <property type="entry name" value="HTHMARR"/>
</dbReference>
<organism evidence="3 4">
    <name type="scientific">Paracoccus suum</name>
    <dbReference type="NCBI Taxonomy" id="2259340"/>
    <lineage>
        <taxon>Bacteria</taxon>
        <taxon>Pseudomonadati</taxon>
        <taxon>Pseudomonadota</taxon>
        <taxon>Alphaproteobacteria</taxon>
        <taxon>Rhodobacterales</taxon>
        <taxon>Paracoccaceae</taxon>
        <taxon>Paracoccus</taxon>
    </lineage>
</organism>
<evidence type="ECO:0000313" key="3">
    <source>
        <dbReference type="EMBL" id="AXC50946.1"/>
    </source>
</evidence>
<feature type="domain" description="HTH marR-type" evidence="2">
    <location>
        <begin position="67"/>
        <end position="196"/>
    </location>
</feature>
<dbReference type="OrthoDB" id="8114524at2"/>
<evidence type="ECO:0000259" key="2">
    <source>
        <dbReference type="PROSITE" id="PS50995"/>
    </source>
</evidence>
<evidence type="ECO:0000256" key="1">
    <source>
        <dbReference type="SAM" id="MobiDB-lite"/>
    </source>
</evidence>
<dbReference type="AlphaFoldDB" id="A0A344PNJ1"/>
<sequence length="231" mass="25873">MIDARDFLRLRFHMELLGKSAGMLADDVTRQSIYEGRAGRDVPQTVDGIPEDSPLRPRLWGNPCWFSYRLNYLALHFNNPVYGMIQSRLGLLRPEFVVLWSLYLGGPSVQTDVVRASGFPKNTLSRAANKVHRLGLIERKDDAEDQRRITLHLTEKGRQAVESVKDDMLAQERQMLDCLSPAERLILSEILTKLVSASGGWSQTFGDEPAGEDEPAAQQTEKTGAEPAVHS</sequence>
<proteinExistence type="predicted"/>
<dbReference type="PANTHER" id="PTHR33164">
    <property type="entry name" value="TRANSCRIPTIONAL REGULATOR, MARR FAMILY"/>
    <property type="match status" value="1"/>
</dbReference>
<dbReference type="Pfam" id="PF12802">
    <property type="entry name" value="MarR_2"/>
    <property type="match status" value="1"/>
</dbReference>
<dbReference type="InterPro" id="IPR039422">
    <property type="entry name" value="MarR/SlyA-like"/>
</dbReference>
<keyword evidence="4" id="KW-1185">Reference proteome</keyword>
<evidence type="ECO:0000313" key="4">
    <source>
        <dbReference type="Proteomes" id="UP000252023"/>
    </source>
</evidence>
<dbReference type="KEGG" id="pars:DRW48_15810"/>
<dbReference type="EMBL" id="CP030918">
    <property type="protein sequence ID" value="AXC50946.1"/>
    <property type="molecule type" value="Genomic_DNA"/>
</dbReference>
<dbReference type="InterPro" id="IPR036390">
    <property type="entry name" value="WH_DNA-bd_sf"/>
</dbReference>
<dbReference type="PROSITE" id="PS50995">
    <property type="entry name" value="HTH_MARR_2"/>
    <property type="match status" value="1"/>
</dbReference>
<dbReference type="GO" id="GO:0006950">
    <property type="term" value="P:response to stress"/>
    <property type="evidence" value="ECO:0007669"/>
    <property type="project" value="TreeGrafter"/>
</dbReference>
<feature type="region of interest" description="Disordered" evidence="1">
    <location>
        <begin position="201"/>
        <end position="231"/>
    </location>
</feature>
<dbReference type="GO" id="GO:0003700">
    <property type="term" value="F:DNA-binding transcription factor activity"/>
    <property type="evidence" value="ECO:0007669"/>
    <property type="project" value="InterPro"/>
</dbReference>
<dbReference type="Gene3D" id="1.10.10.10">
    <property type="entry name" value="Winged helix-like DNA-binding domain superfamily/Winged helix DNA-binding domain"/>
    <property type="match status" value="1"/>
</dbReference>
<reference evidence="4" key="1">
    <citation type="submission" date="2018-07" db="EMBL/GenBank/DDBJ databases">
        <title>Genome sequencing of Paracoccus sp. SC2-6.</title>
        <authorList>
            <person name="Heo J."/>
            <person name="Kim S.-J."/>
            <person name="Kwon S.-W."/>
        </authorList>
    </citation>
    <scope>NUCLEOTIDE SEQUENCE [LARGE SCALE GENOMIC DNA]</scope>
    <source>
        <strain evidence="4">SC2-6</strain>
    </source>
</reference>
<name>A0A344PNJ1_9RHOB</name>
<dbReference type="SUPFAM" id="SSF46785">
    <property type="entry name" value="Winged helix' DNA-binding domain"/>
    <property type="match status" value="1"/>
</dbReference>
<gene>
    <name evidence="3" type="ORF">DRW48_15810</name>
</gene>
<dbReference type="InterPro" id="IPR000835">
    <property type="entry name" value="HTH_MarR-typ"/>
</dbReference>